<sequence>MMLPVNASWGTLLARLFALGLVIATSPITVIPAVLVLHAPRPRPTGMAFLGGWVLSLAALTGLFAGASDLLGGLHKSPPTWASWLRVFFGSALILFGVYRWLTRHRQGESPRWMLGVADYDHEGRPVHLVTAYAPLEELPDLSGAIADHLGGAGAGPDAVVDLALWRHGAASDEGPDDPSDEEAILVEAEKLLADCDFGGPLHRLDLTVTTVEGATPERFRTHHFTLRPQDGRFVEDPLYRNLHPMLAKRLDLWRLANFTLRRLRSAEDVYVFHGVARDNPADHRLFALAEVRDLTPVSAADGTLRYPRLELMGSLALSAMWEALATFDARNRPAANRIVLYVRPPWNVPRDAWTALARSSAPLAIGAALEKLVLRVRFPDGRERVLDVEGLGEGVTVRERPLGAEPVRSLTPYRQKLLRANRIGAPYPYEIVRMLTPPPEAVARFPTGEFTEHDLDEDGHLAPVSRPYGRNTANVVLGLLRNNTEKVPEGMTRVALFGDPTRGLGNIAEPECRRIVAALDLAERMGVPVEWFTLSSGAKIAMDSGTENMDWIGAVLRRLIEFTQRGGEVNIVVTGVNVGAQPYWNAEATMLMHTRGILVMTPASAMVLTGKQALDYSGGVSAEDNFGIGGFDRIMGPNGQGQYWAPTLADACAIRSNSSATSLSLAARLAEVTAAVRAAKLSEVAEEFDRIHTVQRALAVGSVDRIISAEALRPYVIDALERGLSLG</sequence>
<dbReference type="SUPFAM" id="SSF52096">
    <property type="entry name" value="ClpP/crotonase"/>
    <property type="match status" value="1"/>
</dbReference>
<dbReference type="InterPro" id="IPR029045">
    <property type="entry name" value="ClpP/crotonase-like_dom_sf"/>
</dbReference>
<dbReference type="Pfam" id="PF11139">
    <property type="entry name" value="SfLAP"/>
    <property type="match status" value="1"/>
</dbReference>
<feature type="transmembrane region" description="Helical" evidence="1">
    <location>
        <begin position="12"/>
        <end position="37"/>
    </location>
</feature>
<protein>
    <submittedName>
        <fullName evidence="3">Putative threonine efflux protein</fullName>
    </submittedName>
</protein>
<reference evidence="3 4" key="1">
    <citation type="submission" date="2015-03" db="EMBL/GenBank/DDBJ databases">
        <authorList>
            <person name="Murphy D."/>
        </authorList>
    </citation>
    <scope>NUCLEOTIDE SEQUENCE [LARGE SCALE GENOMIC DNA]</scope>
    <source>
        <strain evidence="3 4">DSM 44277</strain>
    </source>
</reference>
<dbReference type="InterPro" id="IPR021315">
    <property type="entry name" value="Gap/Sap"/>
</dbReference>
<keyword evidence="1" id="KW-0812">Transmembrane</keyword>
<dbReference type="GO" id="GO:0005524">
    <property type="term" value="F:ATP binding"/>
    <property type="evidence" value="ECO:0007669"/>
    <property type="project" value="InterPro"/>
</dbReference>
<dbReference type="EMBL" id="CSTD01000003">
    <property type="protein sequence ID" value="CPR12172.1"/>
    <property type="molecule type" value="Genomic_DNA"/>
</dbReference>
<keyword evidence="1" id="KW-0472">Membrane</keyword>
<dbReference type="AlphaFoldDB" id="A0A0U0WC58"/>
<evidence type="ECO:0000313" key="3">
    <source>
        <dbReference type="EMBL" id="CPR12172.1"/>
    </source>
</evidence>
<feature type="transmembrane region" description="Helical" evidence="1">
    <location>
        <begin position="83"/>
        <end position="102"/>
    </location>
</feature>
<dbReference type="OrthoDB" id="4435847at2"/>
<feature type="transmembrane region" description="Helical" evidence="1">
    <location>
        <begin position="49"/>
        <end position="71"/>
    </location>
</feature>
<evidence type="ECO:0000259" key="2">
    <source>
        <dbReference type="Pfam" id="PF08326"/>
    </source>
</evidence>
<evidence type="ECO:0000256" key="1">
    <source>
        <dbReference type="SAM" id="Phobius"/>
    </source>
</evidence>
<dbReference type="GO" id="GO:0003989">
    <property type="term" value="F:acetyl-CoA carboxylase activity"/>
    <property type="evidence" value="ECO:0007669"/>
    <property type="project" value="InterPro"/>
</dbReference>
<proteinExistence type="predicted"/>
<accession>A0A0U0WC58</accession>
<keyword evidence="1" id="KW-1133">Transmembrane helix</keyword>
<name>A0A0U0WC58_MYCBE</name>
<dbReference type="Pfam" id="PF08326">
    <property type="entry name" value="ACC_central"/>
    <property type="match status" value="1"/>
</dbReference>
<dbReference type="InterPro" id="IPR013537">
    <property type="entry name" value="AcCoA_COase_cen"/>
</dbReference>
<feature type="domain" description="Acetyl-CoA carboxylase central" evidence="2">
    <location>
        <begin position="202"/>
        <end position="294"/>
    </location>
</feature>
<gene>
    <name evidence="3" type="ORF">BN971_03466</name>
</gene>
<organism evidence="3 4">
    <name type="scientific">Mycobacterium bohemicum DSM 44277</name>
    <dbReference type="NCBI Taxonomy" id="1236609"/>
    <lineage>
        <taxon>Bacteria</taxon>
        <taxon>Bacillati</taxon>
        <taxon>Actinomycetota</taxon>
        <taxon>Actinomycetes</taxon>
        <taxon>Mycobacteriales</taxon>
        <taxon>Mycobacteriaceae</taxon>
        <taxon>Mycobacterium</taxon>
    </lineage>
</organism>
<dbReference type="Gene3D" id="3.90.226.10">
    <property type="entry name" value="2-enoyl-CoA Hydratase, Chain A, domain 1"/>
    <property type="match status" value="1"/>
</dbReference>
<dbReference type="Proteomes" id="UP000198875">
    <property type="component" value="Unassembled WGS sequence"/>
</dbReference>
<evidence type="ECO:0000313" key="4">
    <source>
        <dbReference type="Proteomes" id="UP000198875"/>
    </source>
</evidence>
<dbReference type="GO" id="GO:0006633">
    <property type="term" value="P:fatty acid biosynthetic process"/>
    <property type="evidence" value="ECO:0007669"/>
    <property type="project" value="InterPro"/>
</dbReference>